<accession>A0A2Z4FKT8</accession>
<dbReference type="PROSITE" id="PS51257">
    <property type="entry name" value="PROKAR_LIPOPROTEIN"/>
    <property type="match status" value="1"/>
</dbReference>
<dbReference type="GO" id="GO:0009254">
    <property type="term" value="P:peptidoglycan turnover"/>
    <property type="evidence" value="ECO:0007669"/>
    <property type="project" value="InterPro"/>
</dbReference>
<dbReference type="Gene3D" id="2.40.40.10">
    <property type="entry name" value="RlpA-like domain"/>
    <property type="match status" value="1"/>
</dbReference>
<dbReference type="InterPro" id="IPR013783">
    <property type="entry name" value="Ig-like_fold"/>
</dbReference>
<dbReference type="RefSeq" id="WP_111334333.1">
    <property type="nucleotide sequence ID" value="NZ_CP030032.1"/>
</dbReference>
<organism evidence="2 3">
    <name type="scientific">Bradymonas sediminis</name>
    <dbReference type="NCBI Taxonomy" id="1548548"/>
    <lineage>
        <taxon>Bacteria</taxon>
        <taxon>Deltaproteobacteria</taxon>
        <taxon>Bradymonadales</taxon>
        <taxon>Bradymonadaceae</taxon>
        <taxon>Bradymonas</taxon>
    </lineage>
</organism>
<dbReference type="OrthoDB" id="9783686at2"/>
<dbReference type="GO" id="GO:0004553">
    <property type="term" value="F:hydrolase activity, hydrolyzing O-glycosyl compounds"/>
    <property type="evidence" value="ECO:0007669"/>
    <property type="project" value="InterPro"/>
</dbReference>
<dbReference type="GO" id="GO:0019867">
    <property type="term" value="C:outer membrane"/>
    <property type="evidence" value="ECO:0007669"/>
    <property type="project" value="InterPro"/>
</dbReference>
<dbReference type="Pfam" id="PF06725">
    <property type="entry name" value="3D"/>
    <property type="match status" value="1"/>
</dbReference>
<dbReference type="InterPro" id="IPR010611">
    <property type="entry name" value="3D_dom"/>
</dbReference>
<feature type="compositionally biased region" description="Polar residues" evidence="1">
    <location>
        <begin position="118"/>
        <end position="129"/>
    </location>
</feature>
<dbReference type="CDD" id="cd22785">
    <property type="entry name" value="DPBB_MltA-like"/>
    <property type="match status" value="1"/>
</dbReference>
<dbReference type="EMBL" id="CP030032">
    <property type="protein sequence ID" value="AWV89573.1"/>
    <property type="molecule type" value="Genomic_DNA"/>
</dbReference>
<evidence type="ECO:0000313" key="3">
    <source>
        <dbReference type="Proteomes" id="UP000249799"/>
    </source>
</evidence>
<dbReference type="SUPFAM" id="SSF50685">
    <property type="entry name" value="Barwin-like endoglucanases"/>
    <property type="match status" value="1"/>
</dbReference>
<name>A0A2Z4FKT8_9DELT</name>
<sequence>MNWKAHISLAASIALLGAGCTGEISSGGPNVSTDDGDTGQSAMRDVDSTNADGSSGGVACTVPPCADSGYVADVGGDAEIPEDVDQAPDTVDTPDAQQEPDPDTGAEPDTSPEPNPITPTVSILSPNNGATVENPVDFSIAAEHVSTVQIKVDDWPLSEPWNPTSSTTLRYTFNGTGTPREVVLYGYDGSGAEVARDTISITVEDDAPPPGMGTSMGSFINTYYYVEDESDFSGPKTAKFYDKNCSVIATVRSDFASLACIEGTAKLSDGRMLNYYNGTNCGGACSFTWSEMSSAFPWGKGSRGNALEPLRSWAVDTSIISSGSVLYVEEWDGMAIPTSGTLGGYTHDGCFRADDVGGGINGRHVDIFAGSKGMYRKLNALFPTRTSFTVYKNSPRCAHL</sequence>
<feature type="compositionally biased region" description="Polar residues" evidence="1">
    <location>
        <begin position="26"/>
        <end position="41"/>
    </location>
</feature>
<dbReference type="Proteomes" id="UP000249799">
    <property type="component" value="Chromosome"/>
</dbReference>
<dbReference type="AlphaFoldDB" id="A0A2Z4FKT8"/>
<gene>
    <name evidence="2" type="ORF">DN745_09585</name>
</gene>
<dbReference type="InterPro" id="IPR036908">
    <property type="entry name" value="RlpA-like_sf"/>
</dbReference>
<reference evidence="2 3" key="1">
    <citation type="submission" date="2018-06" db="EMBL/GenBank/DDBJ databases">
        <title>Lujinxingia sediminis gen. nov. sp. nov., a new facultative anaerobic member of the class Deltaproteobacteria, and proposal of Lujinxingaceae fam. nov.</title>
        <authorList>
            <person name="Guo L.-Y."/>
            <person name="Li C.-M."/>
            <person name="Wang S."/>
            <person name="Du Z.-J."/>
        </authorList>
    </citation>
    <scope>NUCLEOTIDE SEQUENCE [LARGE SCALE GENOMIC DNA]</scope>
    <source>
        <strain evidence="2 3">FA350</strain>
    </source>
</reference>
<evidence type="ECO:0000313" key="2">
    <source>
        <dbReference type="EMBL" id="AWV89573.1"/>
    </source>
</evidence>
<dbReference type="Gene3D" id="2.60.40.10">
    <property type="entry name" value="Immunoglobulins"/>
    <property type="match status" value="1"/>
</dbReference>
<keyword evidence="3" id="KW-1185">Reference proteome</keyword>
<proteinExistence type="predicted"/>
<evidence type="ECO:0000256" key="1">
    <source>
        <dbReference type="SAM" id="MobiDB-lite"/>
    </source>
</evidence>
<protein>
    <submittedName>
        <fullName evidence="2">Uncharacterized protein</fullName>
    </submittedName>
</protein>
<dbReference type="KEGG" id="bsed:DN745_09585"/>
<feature type="region of interest" description="Disordered" evidence="1">
    <location>
        <begin position="26"/>
        <end position="129"/>
    </location>
</feature>